<gene>
    <name evidence="7" type="ORF">C8N24_1376</name>
</gene>
<evidence type="ECO:0000259" key="6">
    <source>
        <dbReference type="Pfam" id="PF00561"/>
    </source>
</evidence>
<dbReference type="PANTHER" id="PTHR47470">
    <property type="entry name" value="CHOLESTEROL OXIDASE"/>
    <property type="match status" value="1"/>
</dbReference>
<sequence>MTETHPVSTSDGTEIRLTRHQFGNKGPIVLAPGYGNAASAFAIDTVPKNWVQYLGEHGYDVWLLDYRASPELPASRTQFTVDDIALRDWPAAVDTVRERTGEDTVQVFGHCVGGLSLFMAMGAGMEGVRSATFSSLAGNPIPTPGNQARAWARMATLFKLLGIKFLDVEYDPKRWDGKAIEAVMRLVPFKHIYNTPIARRIYFIYGDVYDYENINRPTMEQAVPGFFGGGNLTFFEHISLMIRASEARDAGGKDAYWANLENFKVPINFITGEHNKMFVPKGLQRSYDTLRKAHGNSLYSHDVISGYAHLDLWLGSNAERDVWPTALAELEKHN</sequence>
<dbReference type="InterPro" id="IPR029058">
    <property type="entry name" value="AB_hydrolase_fold"/>
</dbReference>
<evidence type="ECO:0000313" key="8">
    <source>
        <dbReference type="Proteomes" id="UP000278962"/>
    </source>
</evidence>
<dbReference type="Gene3D" id="3.40.50.1820">
    <property type="entry name" value="alpha/beta hydrolase"/>
    <property type="match status" value="1"/>
</dbReference>
<keyword evidence="3" id="KW-0285">Flavoprotein</keyword>
<name>A0A660LCG8_9ACTN</name>
<dbReference type="EMBL" id="RBIL01000001">
    <property type="protein sequence ID" value="RKQ91553.1"/>
    <property type="molecule type" value="Genomic_DNA"/>
</dbReference>
<keyword evidence="5" id="KW-0560">Oxidoreductase</keyword>
<evidence type="ECO:0000256" key="1">
    <source>
        <dbReference type="ARBA" id="ARBA00001974"/>
    </source>
</evidence>
<keyword evidence="4" id="KW-0274">FAD</keyword>
<proteinExistence type="inferred from homology"/>
<comment type="cofactor">
    <cofactor evidence="1">
        <name>FAD</name>
        <dbReference type="ChEBI" id="CHEBI:57692"/>
    </cofactor>
</comment>
<dbReference type="RefSeq" id="WP_170178895.1">
    <property type="nucleotide sequence ID" value="NZ_RBIL01000001.1"/>
</dbReference>
<dbReference type="Pfam" id="PF00561">
    <property type="entry name" value="Abhydrolase_1"/>
    <property type="match status" value="1"/>
</dbReference>
<organism evidence="7 8">
    <name type="scientific">Solirubrobacter pauli</name>
    <dbReference type="NCBI Taxonomy" id="166793"/>
    <lineage>
        <taxon>Bacteria</taxon>
        <taxon>Bacillati</taxon>
        <taxon>Actinomycetota</taxon>
        <taxon>Thermoleophilia</taxon>
        <taxon>Solirubrobacterales</taxon>
        <taxon>Solirubrobacteraceae</taxon>
        <taxon>Solirubrobacter</taxon>
    </lineage>
</organism>
<keyword evidence="8" id="KW-1185">Reference proteome</keyword>
<evidence type="ECO:0000256" key="5">
    <source>
        <dbReference type="ARBA" id="ARBA00023002"/>
    </source>
</evidence>
<reference evidence="7 8" key="1">
    <citation type="submission" date="2018-10" db="EMBL/GenBank/DDBJ databases">
        <title>Genomic Encyclopedia of Archaeal and Bacterial Type Strains, Phase II (KMG-II): from individual species to whole genera.</title>
        <authorList>
            <person name="Goeker M."/>
        </authorList>
    </citation>
    <scope>NUCLEOTIDE SEQUENCE [LARGE SCALE GENOMIC DNA]</scope>
    <source>
        <strain evidence="7 8">DSM 14954</strain>
    </source>
</reference>
<dbReference type="Proteomes" id="UP000278962">
    <property type="component" value="Unassembled WGS sequence"/>
</dbReference>
<evidence type="ECO:0000313" key="7">
    <source>
        <dbReference type="EMBL" id="RKQ91553.1"/>
    </source>
</evidence>
<evidence type="ECO:0000256" key="4">
    <source>
        <dbReference type="ARBA" id="ARBA00022827"/>
    </source>
</evidence>
<dbReference type="GO" id="GO:0016787">
    <property type="term" value="F:hydrolase activity"/>
    <property type="evidence" value="ECO:0007669"/>
    <property type="project" value="UniProtKB-KW"/>
</dbReference>
<accession>A0A660LCG8</accession>
<comment type="caution">
    <text evidence="7">The sequence shown here is derived from an EMBL/GenBank/DDBJ whole genome shotgun (WGS) entry which is preliminary data.</text>
</comment>
<dbReference type="GO" id="GO:0016491">
    <property type="term" value="F:oxidoreductase activity"/>
    <property type="evidence" value="ECO:0007669"/>
    <property type="project" value="UniProtKB-KW"/>
</dbReference>
<dbReference type="InterPro" id="IPR052542">
    <property type="entry name" value="Cholesterol_Oxidase"/>
</dbReference>
<comment type="similarity">
    <text evidence="2">Belongs to the GMC oxidoreductase family.</text>
</comment>
<keyword evidence="7" id="KW-0378">Hydrolase</keyword>
<evidence type="ECO:0000256" key="2">
    <source>
        <dbReference type="ARBA" id="ARBA00010790"/>
    </source>
</evidence>
<dbReference type="AlphaFoldDB" id="A0A660LCG8"/>
<dbReference type="SUPFAM" id="SSF53474">
    <property type="entry name" value="alpha/beta-Hydrolases"/>
    <property type="match status" value="1"/>
</dbReference>
<feature type="domain" description="AB hydrolase-1" evidence="6">
    <location>
        <begin position="27"/>
        <end position="142"/>
    </location>
</feature>
<dbReference type="PANTHER" id="PTHR47470:SF1">
    <property type="entry name" value="FAD-DEPENDENT OXIDOREDUCTASE 2 FAD BINDING DOMAIN-CONTAINING PROTEIN"/>
    <property type="match status" value="1"/>
</dbReference>
<dbReference type="InterPro" id="IPR000073">
    <property type="entry name" value="AB_hydrolase_1"/>
</dbReference>
<evidence type="ECO:0000256" key="3">
    <source>
        <dbReference type="ARBA" id="ARBA00022630"/>
    </source>
</evidence>
<protein>
    <submittedName>
        <fullName evidence="7">Alpha/beta hydrolase family protein</fullName>
    </submittedName>
</protein>